<proteinExistence type="predicted"/>
<dbReference type="OrthoDB" id="775972at2759"/>
<evidence type="ECO:0000313" key="3">
    <source>
        <dbReference type="EMBL" id="GFT77212.1"/>
    </source>
</evidence>
<evidence type="ECO:0000259" key="1">
    <source>
        <dbReference type="Pfam" id="PF17921"/>
    </source>
</evidence>
<dbReference type="InterPro" id="IPR052160">
    <property type="entry name" value="Gypsy_RT_Integrase-like"/>
</dbReference>
<dbReference type="Proteomes" id="UP000887013">
    <property type="component" value="Unassembled WGS sequence"/>
</dbReference>
<dbReference type="InterPro" id="IPR041588">
    <property type="entry name" value="Integrase_H2C2"/>
</dbReference>
<dbReference type="Gene3D" id="3.30.420.10">
    <property type="entry name" value="Ribonuclease H-like superfamily/Ribonuclease H"/>
    <property type="match status" value="1"/>
</dbReference>
<evidence type="ECO:0000313" key="4">
    <source>
        <dbReference type="Proteomes" id="UP000887013"/>
    </source>
</evidence>
<dbReference type="EMBL" id="BMAW01088129">
    <property type="protein sequence ID" value="GFS33200.1"/>
    <property type="molecule type" value="Genomic_DNA"/>
</dbReference>
<keyword evidence="4" id="KW-1185">Reference proteome</keyword>
<feature type="domain" description="Integrase zinc-binding" evidence="1">
    <location>
        <begin position="34"/>
        <end position="75"/>
    </location>
</feature>
<evidence type="ECO:0000313" key="2">
    <source>
        <dbReference type="EMBL" id="GFS33200.1"/>
    </source>
</evidence>
<dbReference type="PANTHER" id="PTHR47266">
    <property type="entry name" value="ENDONUCLEASE-RELATED"/>
    <property type="match status" value="1"/>
</dbReference>
<name>A0A8X6PPK9_NEPPI</name>
<protein>
    <submittedName>
        <fullName evidence="3">Gag-pol polyprotein</fullName>
    </submittedName>
</protein>
<dbReference type="GO" id="GO:0003676">
    <property type="term" value="F:nucleic acid binding"/>
    <property type="evidence" value="ECO:0007669"/>
    <property type="project" value="InterPro"/>
</dbReference>
<comment type="caution">
    <text evidence="3">The sequence shown here is derived from an EMBL/GenBank/DDBJ whole genome shotgun (WGS) entry which is preliminary data.</text>
</comment>
<reference evidence="3" key="1">
    <citation type="submission" date="2020-08" db="EMBL/GenBank/DDBJ databases">
        <title>Multicomponent nature underlies the extraordinary mechanical properties of spider dragline silk.</title>
        <authorList>
            <person name="Kono N."/>
            <person name="Nakamura H."/>
            <person name="Mori M."/>
            <person name="Yoshida Y."/>
            <person name="Ohtoshi R."/>
            <person name="Malay A.D."/>
            <person name="Moran D.A.P."/>
            <person name="Tomita M."/>
            <person name="Numata K."/>
            <person name="Arakawa K."/>
        </authorList>
    </citation>
    <scope>NUCLEOTIDE SEQUENCE</scope>
</reference>
<organism evidence="3 4">
    <name type="scientific">Nephila pilipes</name>
    <name type="common">Giant wood spider</name>
    <name type="synonym">Nephila maculata</name>
    <dbReference type="NCBI Taxonomy" id="299642"/>
    <lineage>
        <taxon>Eukaryota</taxon>
        <taxon>Metazoa</taxon>
        <taxon>Ecdysozoa</taxon>
        <taxon>Arthropoda</taxon>
        <taxon>Chelicerata</taxon>
        <taxon>Arachnida</taxon>
        <taxon>Araneae</taxon>
        <taxon>Araneomorphae</taxon>
        <taxon>Entelegynae</taxon>
        <taxon>Araneoidea</taxon>
        <taxon>Nephilidae</taxon>
        <taxon>Nephila</taxon>
    </lineage>
</organism>
<accession>A0A8X6PPK9</accession>
<gene>
    <name evidence="3" type="primary">RF55_14628</name>
    <name evidence="2" type="ORF">NPIL_336381</name>
    <name evidence="3" type="ORF">NPIL_536521</name>
</gene>
<dbReference type="AlphaFoldDB" id="A0A8X6PPK9"/>
<sequence length="149" mass="17057">MIDSGEVSNVNKIGVRIPPVWKSNIALWVRQCETTSHPAIKTTSKLVRSRYVWRSINKDCIAWAKQCILCQRSKVHRHTSAPPQKFSDTSTRFDHVHLNIIIGQLPLSKGFTYCLTAIDRFTRWTEATPLPDIQATRTADAFYSSWIAR</sequence>
<dbReference type="EMBL" id="BMAW01071249">
    <property type="protein sequence ID" value="GFT77212.1"/>
    <property type="molecule type" value="Genomic_DNA"/>
</dbReference>
<dbReference type="SUPFAM" id="SSF53098">
    <property type="entry name" value="Ribonuclease H-like"/>
    <property type="match status" value="1"/>
</dbReference>
<dbReference type="InterPro" id="IPR036397">
    <property type="entry name" value="RNaseH_sf"/>
</dbReference>
<dbReference type="Pfam" id="PF17921">
    <property type="entry name" value="Integrase_H2C2"/>
    <property type="match status" value="1"/>
</dbReference>
<dbReference type="Gene3D" id="1.10.340.70">
    <property type="match status" value="1"/>
</dbReference>
<dbReference type="InterPro" id="IPR012337">
    <property type="entry name" value="RNaseH-like_sf"/>
</dbReference>